<organism evidence="2 3">
    <name type="scientific">Capnocytophaga cynodegmi</name>
    <dbReference type="NCBI Taxonomy" id="28189"/>
    <lineage>
        <taxon>Bacteria</taxon>
        <taxon>Pseudomonadati</taxon>
        <taxon>Bacteroidota</taxon>
        <taxon>Flavobacteriia</taxon>
        <taxon>Flavobacteriales</taxon>
        <taxon>Flavobacteriaceae</taxon>
        <taxon>Capnocytophaga</taxon>
    </lineage>
</organism>
<accession>A0A250E823</accession>
<evidence type="ECO:0000313" key="3">
    <source>
        <dbReference type="Proteomes" id="UP000242855"/>
    </source>
</evidence>
<evidence type="ECO:0000313" key="2">
    <source>
        <dbReference type="EMBL" id="ATA67867.1"/>
    </source>
</evidence>
<protein>
    <submittedName>
        <fullName evidence="2">Uncharacterized protein</fullName>
    </submittedName>
</protein>
<evidence type="ECO:0000256" key="1">
    <source>
        <dbReference type="SAM" id="Phobius"/>
    </source>
</evidence>
<feature type="transmembrane region" description="Helical" evidence="1">
    <location>
        <begin position="57"/>
        <end position="76"/>
    </location>
</feature>
<keyword evidence="1" id="KW-1133">Transmembrane helix</keyword>
<keyword evidence="1" id="KW-0472">Membrane</keyword>
<reference evidence="2 3" key="1">
    <citation type="journal article" date="2017" name="Genome Announc.">
        <title>Twelve Complete Reference Genomes of Clinical Isolates in the Capnocytophaga Genus.</title>
        <authorList>
            <person name="Villarma A."/>
            <person name="Gulvik C.A."/>
            <person name="Rowe L.A."/>
            <person name="Sheth M."/>
            <person name="Juieng P."/>
            <person name="Nicholson A.C."/>
            <person name="Loparev V.N."/>
            <person name="McQuiston J.R."/>
        </authorList>
    </citation>
    <scope>NUCLEOTIDE SEQUENCE [LARGE SCALE GENOMIC DNA]</scope>
    <source>
        <strain evidence="2 3">G7591</strain>
    </source>
</reference>
<dbReference type="GeneID" id="96780957"/>
<dbReference type="KEGG" id="ccyn:CGC48_04000"/>
<feature type="transmembrane region" description="Helical" evidence="1">
    <location>
        <begin position="110"/>
        <end position="132"/>
    </location>
</feature>
<dbReference type="EMBL" id="CP022378">
    <property type="protein sequence ID" value="ATA67867.1"/>
    <property type="molecule type" value="Genomic_DNA"/>
</dbReference>
<sequence length="201" mass="23371">MLSKFNPFELIKDGYSEIKVSQNNIISVIFHFIIPICISAVFILLKIDIGNEVISNIISSISIFSGLLFSVIFILLENYNKRKEKINKDSADELVKYVNRYKKFTSKTTTIILFSIVIAMACIVMLFTTIFISQIRLTNIDYELIKDFLYSHKEQLTPVKSILLNILQSICIVFLYNYFLIVINLIVEIYKMIYDSINSRY</sequence>
<feature type="transmembrane region" description="Helical" evidence="1">
    <location>
        <begin position="25"/>
        <end position="45"/>
    </location>
</feature>
<keyword evidence="1" id="KW-0812">Transmembrane</keyword>
<dbReference type="RefSeq" id="WP_098028545.1">
    <property type="nucleotide sequence ID" value="NZ_CP022378.1"/>
</dbReference>
<name>A0A250E823_9FLAO</name>
<dbReference type="AlphaFoldDB" id="A0A250E823"/>
<feature type="transmembrane region" description="Helical" evidence="1">
    <location>
        <begin position="166"/>
        <end position="187"/>
    </location>
</feature>
<proteinExistence type="predicted"/>
<gene>
    <name evidence="2" type="ORF">CGC48_04000</name>
</gene>
<dbReference type="Proteomes" id="UP000242855">
    <property type="component" value="Chromosome"/>
</dbReference>